<feature type="transmembrane region" description="Helical" evidence="1">
    <location>
        <begin position="118"/>
        <end position="136"/>
    </location>
</feature>
<organism evidence="2 3">
    <name type="scientific">Kordia aestuariivivens</name>
    <dbReference type="NCBI Taxonomy" id="2759037"/>
    <lineage>
        <taxon>Bacteria</taxon>
        <taxon>Pseudomonadati</taxon>
        <taxon>Bacteroidota</taxon>
        <taxon>Flavobacteriia</taxon>
        <taxon>Flavobacteriales</taxon>
        <taxon>Flavobacteriaceae</taxon>
        <taxon>Kordia</taxon>
    </lineage>
</organism>
<evidence type="ECO:0000256" key="1">
    <source>
        <dbReference type="SAM" id="Phobius"/>
    </source>
</evidence>
<keyword evidence="1" id="KW-0812">Transmembrane</keyword>
<keyword evidence="1" id="KW-1133">Transmembrane helix</keyword>
<feature type="transmembrane region" description="Helical" evidence="1">
    <location>
        <begin position="45"/>
        <end position="66"/>
    </location>
</feature>
<sequence>MWNFLKTHKYLITLIWFGMVLAISFMEAPLKFQSELVDRRIGVSIGKIIFTALNRVEVTFLLIYTILSLASNSFRRSYLLHCLILIVLIQTIFLLPLLDDRAVQIINQQPVEDSSLHISYVLLEIIKVIVLLWVSVSEIKKLASYKSNKSKQVQEV</sequence>
<accession>A0ABR7Q631</accession>
<dbReference type="RefSeq" id="WP_187561070.1">
    <property type="nucleotide sequence ID" value="NZ_JACGWS010000002.1"/>
</dbReference>
<dbReference type="Proteomes" id="UP000619238">
    <property type="component" value="Unassembled WGS sequence"/>
</dbReference>
<name>A0ABR7Q631_9FLAO</name>
<evidence type="ECO:0000313" key="3">
    <source>
        <dbReference type="Proteomes" id="UP000619238"/>
    </source>
</evidence>
<comment type="caution">
    <text evidence="2">The sequence shown here is derived from an EMBL/GenBank/DDBJ whole genome shotgun (WGS) entry which is preliminary data.</text>
</comment>
<reference evidence="2 3" key="1">
    <citation type="submission" date="2020-07" db="EMBL/GenBank/DDBJ databases">
        <title>Description of Kordia aestuariivivens sp. nov., isolated from a tidal flat.</title>
        <authorList>
            <person name="Park S."/>
            <person name="Yoon J.-H."/>
        </authorList>
    </citation>
    <scope>NUCLEOTIDE SEQUENCE [LARGE SCALE GENOMIC DNA]</scope>
    <source>
        <strain evidence="2 3">YSTF-M3</strain>
    </source>
</reference>
<feature type="transmembrane region" description="Helical" evidence="1">
    <location>
        <begin position="7"/>
        <end position="25"/>
    </location>
</feature>
<feature type="transmembrane region" description="Helical" evidence="1">
    <location>
        <begin position="78"/>
        <end position="98"/>
    </location>
</feature>
<protein>
    <recommendedName>
        <fullName evidence="4">DUF4149 domain-containing protein</fullName>
    </recommendedName>
</protein>
<dbReference type="EMBL" id="JACGWS010000002">
    <property type="protein sequence ID" value="MBC8754036.1"/>
    <property type="molecule type" value="Genomic_DNA"/>
</dbReference>
<gene>
    <name evidence="2" type="ORF">H2O64_05095</name>
</gene>
<keyword evidence="3" id="KW-1185">Reference proteome</keyword>
<proteinExistence type="predicted"/>
<keyword evidence="1" id="KW-0472">Membrane</keyword>
<evidence type="ECO:0000313" key="2">
    <source>
        <dbReference type="EMBL" id="MBC8754036.1"/>
    </source>
</evidence>
<evidence type="ECO:0008006" key="4">
    <source>
        <dbReference type="Google" id="ProtNLM"/>
    </source>
</evidence>